<reference evidence="1 2" key="1">
    <citation type="journal article" date="2013" name="Genome Announc.">
        <title>Genome Sequence of Serratia plymuthica Strain S13, an Endophyte with Germination- and Plant-Growth-Promoting Activity from the Flower of Styrian Oil Pumpkin.</title>
        <authorList>
            <person name="Muller H."/>
            <person name="Furnkranz M."/>
            <person name="Grube M."/>
            <person name="Berg G."/>
        </authorList>
    </citation>
    <scope>NUCLEOTIDE SEQUENCE [LARGE SCALE GENOMIC DNA]</scope>
    <source>
        <strain evidence="1">S13</strain>
    </source>
</reference>
<name>S4YSA7_SERPL</name>
<evidence type="ECO:0000313" key="2">
    <source>
        <dbReference type="Proteomes" id="UP000014900"/>
    </source>
</evidence>
<dbReference type="HOGENOM" id="CLU_3257754_0_0_6"/>
<dbReference type="Proteomes" id="UP000014900">
    <property type="component" value="Chromosome"/>
</dbReference>
<proteinExistence type="predicted"/>
<evidence type="ECO:0000313" key="1">
    <source>
        <dbReference type="EMBL" id="AGP47100.1"/>
    </source>
</evidence>
<accession>S4YSA7</accession>
<gene>
    <name evidence="1" type="ORF">M621_15600</name>
</gene>
<dbReference type="PATRIC" id="fig|1348660.3.peg.3068"/>
<sequence>MLTQCDYRISQLIKKEKILIIKYENKTNKKLIYNDKITQAKI</sequence>
<organism evidence="1 2">
    <name type="scientific">Serratia plymuthica S13</name>
    <dbReference type="NCBI Taxonomy" id="1348660"/>
    <lineage>
        <taxon>Bacteria</taxon>
        <taxon>Pseudomonadati</taxon>
        <taxon>Pseudomonadota</taxon>
        <taxon>Gammaproteobacteria</taxon>
        <taxon>Enterobacterales</taxon>
        <taxon>Yersiniaceae</taxon>
        <taxon>Serratia</taxon>
    </lineage>
</organism>
<dbReference type="EMBL" id="CP006566">
    <property type="protein sequence ID" value="AGP47100.1"/>
    <property type="molecule type" value="Genomic_DNA"/>
</dbReference>
<dbReference type="KEGG" id="sry:M621_15600"/>
<protein>
    <submittedName>
        <fullName evidence="1">Uncharacterized protein</fullName>
    </submittedName>
</protein>
<dbReference type="AlphaFoldDB" id="S4YSA7"/>